<evidence type="ECO:0000259" key="10">
    <source>
        <dbReference type="Pfam" id="PF16874"/>
    </source>
</evidence>
<evidence type="ECO:0000256" key="7">
    <source>
        <dbReference type="PIRSR" id="PIRSR005536-1"/>
    </source>
</evidence>
<dbReference type="InterPro" id="IPR000111">
    <property type="entry name" value="Glyco_hydro_27/36_CS"/>
</dbReference>
<feature type="binding site" evidence="8">
    <location>
        <position position="585"/>
    </location>
    <ligand>
        <name>substrate</name>
    </ligand>
</feature>
<dbReference type="PIRSF" id="PIRSF005536">
    <property type="entry name" value="Agal"/>
    <property type="match status" value="1"/>
</dbReference>
<dbReference type="InterPro" id="IPR038417">
    <property type="entry name" value="Alpga-gal_N_sf"/>
</dbReference>
<comment type="similarity">
    <text evidence="6">Belongs to the glycosyl hydrolase.</text>
</comment>
<dbReference type="AlphaFoldDB" id="A0A2S4KN02"/>
<feature type="binding site" evidence="8">
    <location>
        <position position="563"/>
    </location>
    <ligand>
        <name>substrate</name>
    </ligand>
</feature>
<comment type="catalytic activity">
    <reaction evidence="1 6">
        <text>Hydrolysis of terminal, non-reducing alpha-D-galactose residues in alpha-D-galactosides, including galactose oligosaccharides, galactomannans and galactolipids.</text>
        <dbReference type="EC" id="3.2.1.22"/>
    </reaction>
</comment>
<evidence type="ECO:0000313" key="12">
    <source>
        <dbReference type="EMBL" id="POR31567.1"/>
    </source>
</evidence>
<dbReference type="Gene3D" id="2.60.40.1180">
    <property type="entry name" value="Golgi alpha-mannosidase II"/>
    <property type="match status" value="1"/>
</dbReference>
<feature type="domain" description="Glycosyl hydrolase family 36 N-terminal" evidence="11">
    <location>
        <begin position="73"/>
        <end position="317"/>
    </location>
</feature>
<dbReference type="InterPro" id="IPR031704">
    <property type="entry name" value="Glyco_hydro_36_N"/>
</dbReference>
<dbReference type="PANTHER" id="PTHR43053">
    <property type="entry name" value="GLYCOSIDASE FAMILY 31"/>
    <property type="match status" value="1"/>
</dbReference>
<evidence type="ECO:0000256" key="3">
    <source>
        <dbReference type="ARBA" id="ARBA00022801"/>
    </source>
</evidence>
<dbReference type="InterPro" id="IPR050985">
    <property type="entry name" value="Alpha-glycosidase_related"/>
</dbReference>
<evidence type="ECO:0000256" key="6">
    <source>
        <dbReference type="PIRNR" id="PIRNR005536"/>
    </source>
</evidence>
<dbReference type="FunFam" id="2.60.40.1180:FF:000028">
    <property type="entry name" value="Alpha-galactosidase"/>
    <property type="match status" value="1"/>
</dbReference>
<feature type="active site" description="Proton donor" evidence="7">
    <location>
        <position position="585"/>
    </location>
</feature>
<dbReference type="OrthoDB" id="5795902at2759"/>
<feature type="binding site" evidence="8">
    <location>
        <position position="232"/>
    </location>
    <ligand>
        <name>substrate</name>
    </ligand>
</feature>
<sequence>MLASWNPGRLALAAALASSLTCVAGADAETSRKRASQRRKRIERVPVVVDGSSFALNGDHVSYRFHVDNTTGDLISDHFGAPIDDGDTIEAEIGSIHGWVNLIGRVRRELPDLGRGDFRTPAVQIRQSEGYTVSDFQYKSHRVLSGKPPLKGLPATFGADRDVSTLVVHMYDNYSSVAADLSYSIFPKYDTIVRSVNITNMGKGNITVEKLASLSVDLPYGEYDMLELQGDWAREGMRVRRKVDFGTQGFGSTTGYSSHLHNPFLSVVTPESTESQGEAWGFSLVYSGSFAAEVEKGSQGLTRAMIGFNPSQLSWPLGPGESLVSPEAVAVFSDTGIGGMSRKLHSLFRKHLMKSKFASQPRPVLLNSWEGLRFDYNVSTIYKLAQESANLGVKLFVLDDGWFGVKHPRVNDRAGLGDWEVNPERFPDGLKRLVDNITDLGSGNSSCSSKLEFGLWFEPEMVNPNSSLYEKHPDWALHAGKHPRTERRHQLVLNVALPEVQEFIIDSVAGILNTSHIGYVKWDNNRGIHEAPSPFTDHKYMLGLYHVFDTLTKRFPDVLWEGCASGGGRFDPGILQYFPQVWASDNTDGLQRVYIQFGTSLAYPPSAMGAHVSAVPNRQTGRMTPIEFRAHVAMMGGSFGLELNPEDMPAEDKAKIPDLIRLAEKVNPVVVKGDMWRLSLPEESNWPAALFVSEDGKQAVLFYFQLRANVNNSWPVLRLQGLDAKASYKVDGNQTVSGATLMNKGISYSFDGDFGSRVVFLEKQ</sequence>
<reference evidence="12 13" key="1">
    <citation type="submission" date="2018-01" db="EMBL/GenBank/DDBJ databases">
        <title>Harnessing the power of phylogenomics to disentangle the directionality and signatures of interkingdom host jumping in the parasitic fungal genus Tolypocladium.</title>
        <authorList>
            <person name="Quandt C.A."/>
            <person name="Patterson W."/>
            <person name="Spatafora J.W."/>
        </authorList>
    </citation>
    <scope>NUCLEOTIDE SEQUENCE [LARGE SCALE GENOMIC DNA]</scope>
    <source>
        <strain evidence="12 13">NRBC 100945</strain>
    </source>
</reference>
<dbReference type="InterPro" id="IPR017853">
    <property type="entry name" value="GH"/>
</dbReference>
<dbReference type="InterPro" id="IPR002252">
    <property type="entry name" value="Glyco_hydro_36"/>
</dbReference>
<protein>
    <recommendedName>
        <fullName evidence="2 6">Alpha-galactosidase</fullName>
        <ecNumber evidence="2 6">3.2.1.22</ecNumber>
    </recommendedName>
</protein>
<keyword evidence="13" id="KW-1185">Reference proteome</keyword>
<dbReference type="GO" id="GO:0016052">
    <property type="term" value="P:carbohydrate catabolic process"/>
    <property type="evidence" value="ECO:0007669"/>
    <property type="project" value="InterPro"/>
</dbReference>
<dbReference type="InterPro" id="IPR013785">
    <property type="entry name" value="Aldolase_TIM"/>
</dbReference>
<feature type="signal peptide" evidence="9">
    <location>
        <begin position="1"/>
        <end position="28"/>
    </location>
</feature>
<dbReference type="Gene3D" id="2.70.98.60">
    <property type="entry name" value="alpha-galactosidase from lactobacil brevis"/>
    <property type="match status" value="1"/>
</dbReference>
<keyword evidence="9" id="KW-0732">Signal</keyword>
<dbReference type="EC" id="3.2.1.22" evidence="2 6"/>
<comment type="caution">
    <text evidence="12">The sequence shown here is derived from an EMBL/GenBank/DDBJ whole genome shotgun (WGS) entry which is preliminary data.</text>
</comment>
<dbReference type="Pfam" id="PF02065">
    <property type="entry name" value="Melibiase"/>
    <property type="match status" value="1"/>
</dbReference>
<keyword evidence="4" id="KW-0325">Glycoprotein</keyword>
<dbReference type="Proteomes" id="UP000237481">
    <property type="component" value="Unassembled WGS sequence"/>
</dbReference>
<dbReference type="Pfam" id="PF16875">
    <property type="entry name" value="Glyco_hydro_36N"/>
    <property type="match status" value="1"/>
</dbReference>
<gene>
    <name evidence="12" type="ORF">TPAR_08226</name>
</gene>
<evidence type="ECO:0000256" key="1">
    <source>
        <dbReference type="ARBA" id="ARBA00001255"/>
    </source>
</evidence>
<dbReference type="CDD" id="cd14791">
    <property type="entry name" value="GH36"/>
    <property type="match status" value="1"/>
</dbReference>
<evidence type="ECO:0000256" key="5">
    <source>
        <dbReference type="ARBA" id="ARBA00023295"/>
    </source>
</evidence>
<feature type="chain" id="PRO_5015672434" description="Alpha-galactosidase" evidence="9">
    <location>
        <begin position="29"/>
        <end position="764"/>
    </location>
</feature>
<dbReference type="FunFam" id="3.20.20.70:FF:000118">
    <property type="entry name" value="Alpha-galactosidase"/>
    <property type="match status" value="1"/>
</dbReference>
<dbReference type="PROSITE" id="PS00512">
    <property type="entry name" value="ALPHA_GALACTOSIDASE"/>
    <property type="match status" value="1"/>
</dbReference>
<dbReference type="PANTHER" id="PTHR43053:SF3">
    <property type="entry name" value="ALPHA-GALACTOSIDASE C-RELATED"/>
    <property type="match status" value="1"/>
</dbReference>
<feature type="active site" description="Nucleophile" evidence="7">
    <location>
        <position position="523"/>
    </location>
</feature>
<evidence type="ECO:0000259" key="11">
    <source>
        <dbReference type="Pfam" id="PF16875"/>
    </source>
</evidence>
<name>A0A2S4KN02_9HYPO</name>
<dbReference type="GO" id="GO:0004557">
    <property type="term" value="F:alpha-galactosidase activity"/>
    <property type="evidence" value="ECO:0007669"/>
    <property type="project" value="UniProtKB-UniRule"/>
</dbReference>
<organism evidence="12 13">
    <name type="scientific">Tolypocladium paradoxum</name>
    <dbReference type="NCBI Taxonomy" id="94208"/>
    <lineage>
        <taxon>Eukaryota</taxon>
        <taxon>Fungi</taxon>
        <taxon>Dikarya</taxon>
        <taxon>Ascomycota</taxon>
        <taxon>Pezizomycotina</taxon>
        <taxon>Sordariomycetes</taxon>
        <taxon>Hypocreomycetidae</taxon>
        <taxon>Hypocreales</taxon>
        <taxon>Ophiocordycipitaceae</taxon>
        <taxon>Tolypocladium</taxon>
    </lineage>
</organism>
<dbReference type="STRING" id="94208.A0A2S4KN02"/>
<dbReference type="Pfam" id="PF16874">
    <property type="entry name" value="Glyco_hydro_36C"/>
    <property type="match status" value="1"/>
</dbReference>
<evidence type="ECO:0000256" key="8">
    <source>
        <dbReference type="PIRSR" id="PIRSR005536-2"/>
    </source>
</evidence>
<dbReference type="EMBL" id="PKSG01001029">
    <property type="protein sequence ID" value="POR31567.1"/>
    <property type="molecule type" value="Genomic_DNA"/>
</dbReference>
<feature type="binding site" evidence="8">
    <location>
        <begin position="521"/>
        <end position="525"/>
    </location>
    <ligand>
        <name>substrate</name>
    </ligand>
</feature>
<evidence type="ECO:0000256" key="2">
    <source>
        <dbReference type="ARBA" id="ARBA00012755"/>
    </source>
</evidence>
<proteinExistence type="inferred from homology"/>
<evidence type="ECO:0000313" key="13">
    <source>
        <dbReference type="Proteomes" id="UP000237481"/>
    </source>
</evidence>
<dbReference type="SUPFAM" id="SSF51445">
    <property type="entry name" value="(Trans)glycosidases"/>
    <property type="match status" value="1"/>
</dbReference>
<feature type="binding site" evidence="8">
    <location>
        <begin position="399"/>
        <end position="400"/>
    </location>
    <ligand>
        <name>substrate</name>
    </ligand>
</feature>
<evidence type="ECO:0000256" key="4">
    <source>
        <dbReference type="ARBA" id="ARBA00023180"/>
    </source>
</evidence>
<feature type="domain" description="Glycosyl hydrolase family 36 C-terminal" evidence="10">
    <location>
        <begin position="686"/>
        <end position="761"/>
    </location>
</feature>
<dbReference type="InterPro" id="IPR031705">
    <property type="entry name" value="Glyco_hydro_36_C"/>
</dbReference>
<keyword evidence="5 6" id="KW-0326">Glycosidase</keyword>
<dbReference type="InterPro" id="IPR013780">
    <property type="entry name" value="Glyco_hydro_b"/>
</dbReference>
<accession>A0A2S4KN02</accession>
<comment type="function">
    <text evidence="6">Hydrolyzes a variety of simple alpha-D-galactoside as well as more complex molecules such as oligosaccharides and polysaccharides.</text>
</comment>
<evidence type="ECO:0000256" key="9">
    <source>
        <dbReference type="SAM" id="SignalP"/>
    </source>
</evidence>
<dbReference type="PRINTS" id="PR00743">
    <property type="entry name" value="GLHYDRLASE36"/>
</dbReference>
<keyword evidence="3 6" id="KW-0378">Hydrolase</keyword>
<dbReference type="Gene3D" id="3.20.20.70">
    <property type="entry name" value="Aldolase class I"/>
    <property type="match status" value="1"/>
</dbReference>
<feature type="binding site" evidence="8">
    <location>
        <position position="488"/>
    </location>
    <ligand>
        <name>substrate</name>
    </ligand>
</feature>